<dbReference type="EMBL" id="JANAVB010004599">
    <property type="protein sequence ID" value="KAJ6848703.1"/>
    <property type="molecule type" value="Genomic_DNA"/>
</dbReference>
<dbReference type="AlphaFoldDB" id="A0AAX6I6Y5"/>
<gene>
    <name evidence="1" type="ORF">M6B38_275800</name>
</gene>
<dbReference type="Proteomes" id="UP001140949">
    <property type="component" value="Unassembled WGS sequence"/>
</dbReference>
<keyword evidence="2" id="KW-1185">Reference proteome</keyword>
<reference evidence="1" key="1">
    <citation type="journal article" date="2023" name="GigaByte">
        <title>Genome assembly of the bearded iris, Iris pallida Lam.</title>
        <authorList>
            <person name="Bruccoleri R.E."/>
            <person name="Oakeley E.J."/>
            <person name="Faust A.M.E."/>
            <person name="Altorfer M."/>
            <person name="Dessus-Babus S."/>
            <person name="Burckhardt D."/>
            <person name="Oertli M."/>
            <person name="Naumann U."/>
            <person name="Petersen F."/>
            <person name="Wong J."/>
        </authorList>
    </citation>
    <scope>NUCLEOTIDE SEQUENCE</scope>
    <source>
        <strain evidence="1">GSM-AAB239-AS_SAM_17_03QT</strain>
    </source>
</reference>
<reference evidence="1" key="2">
    <citation type="submission" date="2023-04" db="EMBL/GenBank/DDBJ databases">
        <authorList>
            <person name="Bruccoleri R.E."/>
            <person name="Oakeley E.J."/>
            <person name="Faust A.-M."/>
            <person name="Dessus-Babus S."/>
            <person name="Altorfer M."/>
            <person name="Burckhardt D."/>
            <person name="Oertli M."/>
            <person name="Naumann U."/>
            <person name="Petersen F."/>
            <person name="Wong J."/>
        </authorList>
    </citation>
    <scope>NUCLEOTIDE SEQUENCE</scope>
    <source>
        <strain evidence="1">GSM-AAB239-AS_SAM_17_03QT</strain>
        <tissue evidence="1">Leaf</tissue>
    </source>
</reference>
<name>A0AAX6I6Y5_IRIPA</name>
<accession>A0AAX6I6Y5</accession>
<comment type="caution">
    <text evidence="1">The sequence shown here is derived from an EMBL/GenBank/DDBJ whole genome shotgun (WGS) entry which is preliminary data.</text>
</comment>
<proteinExistence type="predicted"/>
<protein>
    <submittedName>
        <fullName evidence="1">Uncharacterized protein</fullName>
    </submittedName>
</protein>
<evidence type="ECO:0000313" key="1">
    <source>
        <dbReference type="EMBL" id="KAJ6848703.1"/>
    </source>
</evidence>
<evidence type="ECO:0000313" key="2">
    <source>
        <dbReference type="Proteomes" id="UP001140949"/>
    </source>
</evidence>
<sequence length="56" mass="6557">MFNSGNLLHEFWSGHGYLHDVYSVPSKLVPLCSFCFAELWVGLDHLIFIYFFHSFS</sequence>
<organism evidence="1 2">
    <name type="scientific">Iris pallida</name>
    <name type="common">Sweet iris</name>
    <dbReference type="NCBI Taxonomy" id="29817"/>
    <lineage>
        <taxon>Eukaryota</taxon>
        <taxon>Viridiplantae</taxon>
        <taxon>Streptophyta</taxon>
        <taxon>Embryophyta</taxon>
        <taxon>Tracheophyta</taxon>
        <taxon>Spermatophyta</taxon>
        <taxon>Magnoliopsida</taxon>
        <taxon>Liliopsida</taxon>
        <taxon>Asparagales</taxon>
        <taxon>Iridaceae</taxon>
        <taxon>Iridoideae</taxon>
        <taxon>Irideae</taxon>
        <taxon>Iris</taxon>
    </lineage>
</organism>